<feature type="active site" description="Proton donor" evidence="6">
    <location>
        <position position="132"/>
    </location>
</feature>
<dbReference type="InterPro" id="IPR029058">
    <property type="entry name" value="AB_hydrolase_fold"/>
</dbReference>
<accession>A0ABQ2GZ22</accession>
<comment type="catalytic activity">
    <reaction evidence="6">
        <text>1-haloalkane + H2O = a halide anion + a primary alcohol + H(+)</text>
        <dbReference type="Rhea" id="RHEA:19081"/>
        <dbReference type="ChEBI" id="CHEBI:15377"/>
        <dbReference type="ChEBI" id="CHEBI:15378"/>
        <dbReference type="ChEBI" id="CHEBI:15734"/>
        <dbReference type="ChEBI" id="CHEBI:16042"/>
        <dbReference type="ChEBI" id="CHEBI:18060"/>
        <dbReference type="EC" id="3.8.1.5"/>
    </reaction>
</comment>
<evidence type="ECO:0000256" key="1">
    <source>
        <dbReference type="ARBA" id="ARBA00007213"/>
    </source>
</evidence>
<dbReference type="EC" id="3.8.1.5" evidence="3 6"/>
<dbReference type="EMBL" id="BMOM01000045">
    <property type="protein sequence ID" value="GGM20869.1"/>
    <property type="molecule type" value="Genomic_DNA"/>
</dbReference>
<evidence type="ECO:0000313" key="8">
    <source>
        <dbReference type="EMBL" id="GGM20869.1"/>
    </source>
</evidence>
<dbReference type="Gene3D" id="3.40.50.1820">
    <property type="entry name" value="alpha/beta hydrolase"/>
    <property type="match status" value="1"/>
</dbReference>
<evidence type="ECO:0000313" key="9">
    <source>
        <dbReference type="Proteomes" id="UP000661918"/>
    </source>
</evidence>
<keyword evidence="4 6" id="KW-0378">Hydrolase</keyword>
<dbReference type="PANTHER" id="PTHR43798:SF24">
    <property type="entry name" value="CIS-3-ALKYL-4-ALKYLOXETAN-2-ONE DECARBOXYLASE"/>
    <property type="match status" value="1"/>
</dbReference>
<dbReference type="RefSeq" id="WP_188905273.1">
    <property type="nucleotide sequence ID" value="NZ_BMOM01000045.1"/>
</dbReference>
<dbReference type="Proteomes" id="UP000661918">
    <property type="component" value="Unassembled WGS sequence"/>
</dbReference>
<dbReference type="InterPro" id="IPR050266">
    <property type="entry name" value="AB_hydrolase_sf"/>
</dbReference>
<evidence type="ECO:0000256" key="5">
    <source>
        <dbReference type="ARBA" id="ARBA00040785"/>
    </source>
</evidence>
<dbReference type="HAMAP" id="MF_01231">
    <property type="entry name" value="Haloalk_dehal_type2"/>
    <property type="match status" value="1"/>
</dbReference>
<dbReference type="InterPro" id="IPR000639">
    <property type="entry name" value="Epox_hydrolase-like"/>
</dbReference>
<gene>
    <name evidence="6 8" type="primary">dhaA</name>
    <name evidence="8" type="ORF">GCM10010841_31120</name>
</gene>
<evidence type="ECO:0000256" key="2">
    <source>
        <dbReference type="ARBA" id="ARBA00011245"/>
    </source>
</evidence>
<dbReference type="SUPFAM" id="SSF53474">
    <property type="entry name" value="alpha/beta-Hydrolases"/>
    <property type="match status" value="1"/>
</dbReference>
<name>A0ABQ2GZ22_9DEIO</name>
<comment type="function">
    <text evidence="6">Catalyzes hydrolytic cleavage of carbon-halogen bonds in halogenated aliphatic compounds, leading to the formation of the corresponding primary alcohols, halide ions and protons.</text>
</comment>
<dbReference type="PANTHER" id="PTHR43798">
    <property type="entry name" value="MONOACYLGLYCEROL LIPASE"/>
    <property type="match status" value="1"/>
</dbReference>
<dbReference type="InterPro" id="IPR000073">
    <property type="entry name" value="AB_hydrolase_1"/>
</dbReference>
<dbReference type="InterPro" id="IPR023594">
    <property type="entry name" value="Haloalkane_dehalogenase_2"/>
</dbReference>
<protein>
    <recommendedName>
        <fullName evidence="5 6">Haloalkane dehalogenase</fullName>
        <ecNumber evidence="3 6">3.8.1.5</ecNumber>
    </recommendedName>
</protein>
<dbReference type="Pfam" id="PF00561">
    <property type="entry name" value="Abhydrolase_1"/>
    <property type="match status" value="1"/>
</dbReference>
<evidence type="ECO:0000256" key="6">
    <source>
        <dbReference type="HAMAP-Rule" id="MF_01231"/>
    </source>
</evidence>
<comment type="subunit">
    <text evidence="2 6">Monomer.</text>
</comment>
<evidence type="ECO:0000256" key="3">
    <source>
        <dbReference type="ARBA" id="ARBA00012065"/>
    </source>
</evidence>
<proteinExistence type="inferred from homology"/>
<feature type="domain" description="AB hydrolase-1" evidence="7">
    <location>
        <begin position="35"/>
        <end position="156"/>
    </location>
</feature>
<evidence type="ECO:0000256" key="4">
    <source>
        <dbReference type="ARBA" id="ARBA00022801"/>
    </source>
</evidence>
<sequence>MTRSSTPSPADPYARRRLAVLDTELAFVDVGSGDPIVFLHGNPTSSYLWRNVIPEVEALGRCLAPDLVGMGASGQAPAGRYRIADHARYLDAWFDALGLQRVTLVLHDWGGALGFHWAARHPERVARIAYMETIVQPVTWEDWDPGAVRIFQGMRGEAGEALILQKNIFIERILPSSILRPLSDEEMEAYRRPFPEAGEDRRPMLTFPRELPIEGEPEDVVAMVEAYGRFLQEAPVPKLFINADPGSILIGRQREFCRSWPNQQEVTVGGRHFLQEDSPVEIGRAVAQFIRDTPLTR</sequence>
<feature type="active site" description="Nucleophile" evidence="6">
    <location>
        <position position="108"/>
    </location>
</feature>
<dbReference type="PRINTS" id="PR00111">
    <property type="entry name" value="ABHYDROLASE"/>
</dbReference>
<reference evidence="9" key="1">
    <citation type="journal article" date="2019" name="Int. J. Syst. Evol. Microbiol.">
        <title>The Global Catalogue of Microorganisms (GCM) 10K type strain sequencing project: providing services to taxonomists for standard genome sequencing and annotation.</title>
        <authorList>
            <consortium name="The Broad Institute Genomics Platform"/>
            <consortium name="The Broad Institute Genome Sequencing Center for Infectious Disease"/>
            <person name="Wu L."/>
            <person name="Ma J."/>
        </authorList>
    </citation>
    <scope>NUCLEOTIDE SEQUENCE [LARGE SCALE GENOMIC DNA]</scope>
    <source>
        <strain evidence="9">JCM 15443</strain>
    </source>
</reference>
<organism evidence="8 9">
    <name type="scientific">Deinococcus aerophilus</name>
    <dbReference type="NCBI Taxonomy" id="522488"/>
    <lineage>
        <taxon>Bacteria</taxon>
        <taxon>Thermotogati</taxon>
        <taxon>Deinococcota</taxon>
        <taxon>Deinococci</taxon>
        <taxon>Deinococcales</taxon>
        <taxon>Deinococcaceae</taxon>
        <taxon>Deinococcus</taxon>
    </lineage>
</organism>
<keyword evidence="9" id="KW-1185">Reference proteome</keyword>
<comment type="similarity">
    <text evidence="1 6">Belongs to the haloalkane dehalogenase family. Type 2 subfamily.</text>
</comment>
<comment type="caution">
    <text evidence="8">The sequence shown here is derived from an EMBL/GenBank/DDBJ whole genome shotgun (WGS) entry which is preliminary data.</text>
</comment>
<evidence type="ECO:0000259" key="7">
    <source>
        <dbReference type="Pfam" id="PF00561"/>
    </source>
</evidence>
<dbReference type="PRINTS" id="PR00412">
    <property type="entry name" value="EPOXHYDRLASE"/>
</dbReference>
<feature type="active site" description="Proton acceptor" evidence="6">
    <location>
        <position position="272"/>
    </location>
</feature>
<dbReference type="NCBIfam" id="NF002938">
    <property type="entry name" value="PRK03592.1"/>
    <property type="match status" value="1"/>
</dbReference>